<dbReference type="GO" id="GO:0005886">
    <property type="term" value="C:plasma membrane"/>
    <property type="evidence" value="ECO:0007669"/>
    <property type="project" value="UniProtKB-SubCell"/>
</dbReference>
<dbReference type="EMBL" id="RXGA01000001">
    <property type="protein sequence ID" value="RWX74245.1"/>
    <property type="molecule type" value="Genomic_DNA"/>
</dbReference>
<organism evidence="8 9">
    <name type="scientific">Methanosuratincola subterraneus</name>
    <dbReference type="NCBI Taxonomy" id="2593994"/>
    <lineage>
        <taxon>Archaea</taxon>
        <taxon>Thermoproteota</taxon>
        <taxon>Methanosuratincolia</taxon>
        <taxon>Candidatus Methanomethylicales</taxon>
        <taxon>Candidatus Methanomethylicaceae</taxon>
        <taxon>Candidatus Methanosuratincola (ex Vanwonterghem et al. 2016)</taxon>
    </lineage>
</organism>
<feature type="transmembrane region" description="Helical" evidence="6">
    <location>
        <begin position="73"/>
        <end position="91"/>
    </location>
</feature>
<evidence type="ECO:0000256" key="1">
    <source>
        <dbReference type="ARBA" id="ARBA00004651"/>
    </source>
</evidence>
<name>A0A3S3TTE6_METS7</name>
<feature type="transmembrane region" description="Helical" evidence="6">
    <location>
        <begin position="254"/>
        <end position="273"/>
    </location>
</feature>
<feature type="domain" description="Type II secretion system protein GspF" evidence="7">
    <location>
        <begin position="116"/>
        <end position="240"/>
    </location>
</feature>
<evidence type="ECO:0000256" key="3">
    <source>
        <dbReference type="ARBA" id="ARBA00022692"/>
    </source>
</evidence>
<evidence type="ECO:0000256" key="6">
    <source>
        <dbReference type="SAM" id="Phobius"/>
    </source>
</evidence>
<feature type="transmembrane region" description="Helical" evidence="6">
    <location>
        <begin position="456"/>
        <end position="476"/>
    </location>
</feature>
<keyword evidence="3 6" id="KW-0812">Transmembrane</keyword>
<dbReference type="InterPro" id="IPR056569">
    <property type="entry name" value="ArlJ-like"/>
</dbReference>
<evidence type="ECO:0000256" key="2">
    <source>
        <dbReference type="ARBA" id="ARBA00022475"/>
    </source>
</evidence>
<sequence length="570" mass="60601">MTAEGGSGLLARLSSPIASRLCLRLYQGELGVSPDSYGRKIALAVLLSSALSSVSMALLALRLCGLAAAPPELLLATGAASLSSWAIPAYLSLRPALSALGRRRACERELPFLTAFLAIASASGIPIQVALERLRRSAFLNAFRNEAQRIEKVRRLYALHPYDALVFEARQHPSERVRDLYFSVVAAQRQGDAVPSVLRDELMKVFSHLQGTIKTLSDKFSMIASAEMIAFILVPMGALTLGTVFSSAVSLPTLLAACIGLPSVTAVLLSVMIDSSLPKELTTPVPLKGFSIALAALPMGVALAAIFWVAGIPVPAYLAFGGVLLSSLAAASLYYRPMRREVSQVLAALPAFTRLVAEEVKKGSSPGMSIIHFSEARAFNQHFDRFLHRISAFLKIGVPVSEVAEAVRAPWVVKATFELIDESERMGSEPKSLDHLSELVSSLTLCMKALSSQTRLFTAVSYMNTLVLTFTTVVAVDVIGRLFAGALGGVSISLPFGLSFMTGSQFELAAAVAYLAVIYDAFLLGIVGGKLSRGGSVADGLMPAAVCVALSIAGFLAFRELGLIRFIFGV</sequence>
<dbReference type="InterPro" id="IPR018076">
    <property type="entry name" value="T2SS_GspF_dom"/>
</dbReference>
<feature type="transmembrane region" description="Helical" evidence="6">
    <location>
        <begin position="111"/>
        <end position="131"/>
    </location>
</feature>
<dbReference type="PANTHER" id="PTHR35402:SF1">
    <property type="entry name" value="TYPE II SECRETION SYSTEM PROTEIN GSPF DOMAIN-CONTAINING PROTEIN"/>
    <property type="match status" value="1"/>
</dbReference>
<proteinExistence type="predicted"/>
<dbReference type="Pfam" id="PF00482">
    <property type="entry name" value="T2SSF"/>
    <property type="match status" value="1"/>
</dbReference>
<protein>
    <recommendedName>
        <fullName evidence="7">Type II secretion system protein GspF domain-containing protein</fullName>
    </recommendedName>
</protein>
<keyword evidence="4 6" id="KW-1133">Transmembrane helix</keyword>
<reference evidence="8 9" key="1">
    <citation type="submission" date="2018-12" db="EMBL/GenBank/DDBJ databases">
        <title>The complete genome of the methanogenic archaea of the candidate phylum Verstraetearchaeota, obtained from the metagenome of underground thermal water.</title>
        <authorList>
            <person name="Kadnikov V.V."/>
            <person name="Mardanov A.V."/>
            <person name="Beletsky A.V."/>
            <person name="Karnachuk O.V."/>
            <person name="Ravin N.V."/>
        </authorList>
    </citation>
    <scope>NUCLEOTIDE SEQUENCE [LARGE SCALE GENOMIC DNA]</scope>
    <source>
        <strain evidence="8">Ch88</strain>
    </source>
</reference>
<keyword evidence="5 6" id="KW-0472">Membrane</keyword>
<feature type="transmembrane region" description="Helical" evidence="6">
    <location>
        <begin position="228"/>
        <end position="248"/>
    </location>
</feature>
<feature type="transmembrane region" description="Helical" evidence="6">
    <location>
        <begin position="285"/>
        <end position="310"/>
    </location>
</feature>
<evidence type="ECO:0000259" key="7">
    <source>
        <dbReference type="Pfam" id="PF00482"/>
    </source>
</evidence>
<evidence type="ECO:0000256" key="4">
    <source>
        <dbReference type="ARBA" id="ARBA00022989"/>
    </source>
</evidence>
<dbReference type="AlphaFoldDB" id="A0A3S3TTE6"/>
<dbReference type="Proteomes" id="UP000288215">
    <property type="component" value="Unassembled WGS sequence"/>
</dbReference>
<feature type="transmembrane region" description="Helical" evidence="6">
    <location>
        <begin position="482"/>
        <end position="501"/>
    </location>
</feature>
<feature type="transmembrane region" description="Helical" evidence="6">
    <location>
        <begin position="508"/>
        <end position="528"/>
    </location>
</feature>
<evidence type="ECO:0000313" key="9">
    <source>
        <dbReference type="Proteomes" id="UP000288215"/>
    </source>
</evidence>
<gene>
    <name evidence="8" type="ORF">Metus_0270</name>
</gene>
<keyword evidence="2" id="KW-1003">Cell membrane</keyword>
<feature type="transmembrane region" description="Helical" evidence="6">
    <location>
        <begin position="41"/>
        <end position="61"/>
    </location>
</feature>
<evidence type="ECO:0000313" key="8">
    <source>
        <dbReference type="EMBL" id="RWX74245.1"/>
    </source>
</evidence>
<feature type="transmembrane region" description="Helical" evidence="6">
    <location>
        <begin position="540"/>
        <end position="558"/>
    </location>
</feature>
<dbReference type="PANTHER" id="PTHR35402">
    <property type="entry name" value="INTEGRAL MEMBRANE PROTEIN-RELATED"/>
    <property type="match status" value="1"/>
</dbReference>
<accession>A0A3S3TTE6</accession>
<feature type="transmembrane region" description="Helical" evidence="6">
    <location>
        <begin position="316"/>
        <end position="335"/>
    </location>
</feature>
<evidence type="ECO:0000256" key="5">
    <source>
        <dbReference type="ARBA" id="ARBA00023136"/>
    </source>
</evidence>
<comment type="caution">
    <text evidence="8">The sequence shown here is derived from an EMBL/GenBank/DDBJ whole genome shotgun (WGS) entry which is preliminary data.</text>
</comment>
<comment type="subcellular location">
    <subcellularLocation>
        <location evidence="1">Cell membrane</location>
        <topology evidence="1">Multi-pass membrane protein</topology>
    </subcellularLocation>
</comment>